<evidence type="ECO:0000313" key="3">
    <source>
        <dbReference type="Proteomes" id="UP001432322"/>
    </source>
</evidence>
<proteinExistence type="predicted"/>
<feature type="compositionally biased region" description="Basic and acidic residues" evidence="1">
    <location>
        <begin position="108"/>
        <end position="146"/>
    </location>
</feature>
<comment type="caution">
    <text evidence="2">The sequence shown here is derived from an EMBL/GenBank/DDBJ whole genome shotgun (WGS) entry which is preliminary data.</text>
</comment>
<sequence length="796" mass="89254">LQMTDPPMGKVDSTNDSAVICEAMSDVVGLLEATVPPPSIDRTTGKEQARTFKRKHGLMLPEDWRMEIAQDGMNAADNGFKLVKIASATSVIPEKEEGEISNESLTSGREEKKESLTSGKEEQKERSSAVGERRAHSDREEKKERSSVAGERGVQSGREEKNERSTVAGEERGVRNSQMPRRYSLSSARDDRSRSDSREEPPRKKSSSQNSTMTDSRRDRNGWRSERFDRRGERERSERSRGRRDRDSSSSHRRYSTTRDRTPPPLFTLPQRSTKTDTPSTPTLSTPTVPTVSTPTVSTPITPITPVSRSTQPRPMPSVVSTRSTTATVEPNALPVSRSSRHKLNWKEAGASLKGAKDGGSERLRSRSPLKSAPIRDKVDKGDRYRAPISPRGENRLKGGEKEKENTVVPLTVPDNEGKKPLFDYTLLGFSLPFRSHYETIIDHFKKIMATVIVTRTPTICRSGCAVLKFQTNLEALTALQMDPVTIVDKRINLTSPGQIAFKMSNEVDEFKLETEIEIKFGPVAEMLIRPCDKSGLVRFIDRHDAVHALKMGLYDCRSQSCTVIFEEADPYLYSSCPQWPVRDRRWEQHREIMVKARKAEIAINDGPKIDWTDEEKLQLIDDQSSSGRVTLVGGPITQEHDLRATEKYFEKFRGTVELVDCPTLSESDPGTIRIVVPTIEAPKILAVAAHDIGGYQLCVGLPSPIDITTTPMDLQALRRLVRHLHKEFGAVAGFRCVSEQAELEGCAKYRITFMHLQSAIRALSTLSHMVGQPLGRESNRFQLRTVKRYAFQRGL</sequence>
<feature type="compositionally biased region" description="Basic and acidic residues" evidence="1">
    <location>
        <begin position="188"/>
        <end position="203"/>
    </location>
</feature>
<feature type="compositionally biased region" description="Basic and acidic residues" evidence="1">
    <location>
        <begin position="355"/>
        <end position="365"/>
    </location>
</feature>
<accession>A0AAV5WQX1</accession>
<gene>
    <name evidence="2" type="ORF">PFISCL1PPCAC_23436</name>
</gene>
<reference evidence="2" key="1">
    <citation type="submission" date="2023-10" db="EMBL/GenBank/DDBJ databases">
        <title>Genome assembly of Pristionchus species.</title>
        <authorList>
            <person name="Yoshida K."/>
            <person name="Sommer R.J."/>
        </authorList>
    </citation>
    <scope>NUCLEOTIDE SEQUENCE</scope>
    <source>
        <strain evidence="2">RS5133</strain>
    </source>
</reference>
<name>A0AAV5WQX1_9BILA</name>
<feature type="compositionally biased region" description="Basic and acidic residues" evidence="1">
    <location>
        <begin position="157"/>
        <end position="174"/>
    </location>
</feature>
<dbReference type="AlphaFoldDB" id="A0AAV5WQX1"/>
<feature type="compositionally biased region" description="Low complexity" evidence="1">
    <location>
        <begin position="276"/>
        <end position="311"/>
    </location>
</feature>
<keyword evidence="3" id="KW-1185">Reference proteome</keyword>
<feature type="compositionally biased region" description="Low complexity" evidence="1">
    <location>
        <begin position="318"/>
        <end position="329"/>
    </location>
</feature>
<evidence type="ECO:0000313" key="2">
    <source>
        <dbReference type="EMBL" id="GMT32139.1"/>
    </source>
</evidence>
<dbReference type="Proteomes" id="UP001432322">
    <property type="component" value="Unassembled WGS sequence"/>
</dbReference>
<feature type="region of interest" description="Disordered" evidence="1">
    <location>
        <begin position="94"/>
        <end position="402"/>
    </location>
</feature>
<feature type="compositionally biased region" description="Basic and acidic residues" evidence="1">
    <location>
        <begin position="393"/>
        <end position="402"/>
    </location>
</feature>
<protein>
    <recommendedName>
        <fullName evidence="4">RNA binding protein</fullName>
    </recommendedName>
</protein>
<evidence type="ECO:0008006" key="4">
    <source>
        <dbReference type="Google" id="ProtNLM"/>
    </source>
</evidence>
<feature type="non-terminal residue" evidence="2">
    <location>
        <position position="1"/>
    </location>
</feature>
<feature type="compositionally biased region" description="Basic and acidic residues" evidence="1">
    <location>
        <begin position="374"/>
        <end position="386"/>
    </location>
</feature>
<feature type="compositionally biased region" description="Basic and acidic residues" evidence="1">
    <location>
        <begin position="215"/>
        <end position="250"/>
    </location>
</feature>
<organism evidence="2 3">
    <name type="scientific">Pristionchus fissidentatus</name>
    <dbReference type="NCBI Taxonomy" id="1538716"/>
    <lineage>
        <taxon>Eukaryota</taxon>
        <taxon>Metazoa</taxon>
        <taxon>Ecdysozoa</taxon>
        <taxon>Nematoda</taxon>
        <taxon>Chromadorea</taxon>
        <taxon>Rhabditida</taxon>
        <taxon>Rhabditina</taxon>
        <taxon>Diplogasteromorpha</taxon>
        <taxon>Diplogasteroidea</taxon>
        <taxon>Neodiplogasteridae</taxon>
        <taxon>Pristionchus</taxon>
    </lineage>
</organism>
<evidence type="ECO:0000256" key="1">
    <source>
        <dbReference type="SAM" id="MobiDB-lite"/>
    </source>
</evidence>
<dbReference type="EMBL" id="BTSY01000006">
    <property type="protein sequence ID" value="GMT32139.1"/>
    <property type="molecule type" value="Genomic_DNA"/>
</dbReference>